<keyword evidence="1" id="KW-0802">TPR repeat</keyword>
<feature type="repeat" description="TPR" evidence="1">
    <location>
        <begin position="116"/>
        <end position="149"/>
    </location>
</feature>
<dbReference type="GO" id="GO:0007288">
    <property type="term" value="P:sperm axoneme assembly"/>
    <property type="evidence" value="ECO:0007669"/>
    <property type="project" value="TreeGrafter"/>
</dbReference>
<dbReference type="SUPFAM" id="SSF48452">
    <property type="entry name" value="TPR-like"/>
    <property type="match status" value="1"/>
</dbReference>
<sequence>MYQDLGRFEEEFTNFMHRVTEVNKIVTKLNSQDENLQNIGLLEADQYLKDSDQTTVEKIDEKNVVLKVKSDRTIINKKALLKQDNPDTMSQEAFMEEVSKDAEMRYKDKLVRREKMETFKKQASLAFRRGEYERALTCYNKAIEQIKDSCMLYNNRCLTNIKLKLYENAISDAKFALRLDEDHLRARLFLAKALYLNGNIDEYESTIEEARNRHGSQISFINGKTSSIKSIGKRIRNGKISKENIKAKLKGYNVESDMRIKEILTIMPVSIVGKSKKKRPLSKTDTNEENITKMKVADLQITPEDLEKIQMMSKREIIQILKPYIFYDLQPSIIIAMPMSKREIIQILKPYIFYDLQPSIIIAMPVIPKYNHQNKQQQDSPPSNRSTTYKRVSGYLKDHEMIAARAGNSADAARCRCKTIVGNVTSRRSEPLNQRQLWETKYKPTPGENLKYKPTPGENLVTKILGKNHARKKFEVVPPNERSSDKDMVIEVSPMELNKNASSTRNKLKEVKNIMETHKTLLGQNLDDIIDTLEFKIVDAKSWML</sequence>
<dbReference type="AlphaFoldDB" id="A0AAW1ML08"/>
<comment type="caution">
    <text evidence="2">The sequence shown here is derived from an EMBL/GenBank/DDBJ whole genome shotgun (WGS) entry which is preliminary data.</text>
</comment>
<evidence type="ECO:0000256" key="1">
    <source>
        <dbReference type="PROSITE-ProRule" id="PRU00339"/>
    </source>
</evidence>
<keyword evidence="3" id="KW-1185">Reference proteome</keyword>
<dbReference type="InterPro" id="IPR011990">
    <property type="entry name" value="TPR-like_helical_dom_sf"/>
</dbReference>
<name>A0AAW1ML08_POPJA</name>
<dbReference type="Proteomes" id="UP001458880">
    <property type="component" value="Unassembled WGS sequence"/>
</dbReference>
<reference evidence="2 3" key="1">
    <citation type="journal article" date="2024" name="BMC Genomics">
        <title>De novo assembly and annotation of Popillia japonica's genome with initial clues to its potential as an invasive pest.</title>
        <authorList>
            <person name="Cucini C."/>
            <person name="Boschi S."/>
            <person name="Funari R."/>
            <person name="Cardaioli E."/>
            <person name="Iannotti N."/>
            <person name="Marturano G."/>
            <person name="Paoli F."/>
            <person name="Bruttini M."/>
            <person name="Carapelli A."/>
            <person name="Frati F."/>
            <person name="Nardi F."/>
        </authorList>
    </citation>
    <scope>NUCLEOTIDE SEQUENCE [LARGE SCALE GENOMIC DNA]</scope>
    <source>
        <strain evidence="2">DMR45628</strain>
    </source>
</reference>
<dbReference type="PANTHER" id="PTHR46540:SF1">
    <property type="entry name" value="TETRATRICOPEPTIDE REPEAT PROTEIN 12"/>
    <property type="match status" value="1"/>
</dbReference>
<dbReference type="GO" id="GO:0070286">
    <property type="term" value="P:axonemal dynein complex assembly"/>
    <property type="evidence" value="ECO:0007669"/>
    <property type="project" value="TreeGrafter"/>
</dbReference>
<proteinExistence type="predicted"/>
<organism evidence="2 3">
    <name type="scientific">Popillia japonica</name>
    <name type="common">Japanese beetle</name>
    <dbReference type="NCBI Taxonomy" id="7064"/>
    <lineage>
        <taxon>Eukaryota</taxon>
        <taxon>Metazoa</taxon>
        <taxon>Ecdysozoa</taxon>
        <taxon>Arthropoda</taxon>
        <taxon>Hexapoda</taxon>
        <taxon>Insecta</taxon>
        <taxon>Pterygota</taxon>
        <taxon>Neoptera</taxon>
        <taxon>Endopterygota</taxon>
        <taxon>Coleoptera</taxon>
        <taxon>Polyphaga</taxon>
        <taxon>Scarabaeiformia</taxon>
        <taxon>Scarabaeidae</taxon>
        <taxon>Rutelinae</taxon>
        <taxon>Popillia</taxon>
    </lineage>
</organism>
<protein>
    <submittedName>
        <fullName evidence="2">Uncharacterized protein</fullName>
    </submittedName>
</protein>
<evidence type="ECO:0000313" key="3">
    <source>
        <dbReference type="Proteomes" id="UP001458880"/>
    </source>
</evidence>
<dbReference type="GO" id="GO:0005737">
    <property type="term" value="C:cytoplasm"/>
    <property type="evidence" value="ECO:0007669"/>
    <property type="project" value="TreeGrafter"/>
</dbReference>
<dbReference type="PROSITE" id="PS50005">
    <property type="entry name" value="TPR"/>
    <property type="match status" value="1"/>
</dbReference>
<dbReference type="GO" id="GO:0005813">
    <property type="term" value="C:centrosome"/>
    <property type="evidence" value="ECO:0007669"/>
    <property type="project" value="TreeGrafter"/>
</dbReference>
<gene>
    <name evidence="2" type="ORF">QE152_g5918</name>
</gene>
<dbReference type="InterPro" id="IPR043195">
    <property type="entry name" value="TTC12"/>
</dbReference>
<accession>A0AAW1ML08</accession>
<dbReference type="Gene3D" id="1.25.40.10">
    <property type="entry name" value="Tetratricopeptide repeat domain"/>
    <property type="match status" value="1"/>
</dbReference>
<dbReference type="PANTHER" id="PTHR46540">
    <property type="entry name" value="TETRATRICOPEPTIDE REPEAT PROTEIN 12"/>
    <property type="match status" value="1"/>
</dbReference>
<dbReference type="InterPro" id="IPR019734">
    <property type="entry name" value="TPR_rpt"/>
</dbReference>
<dbReference type="SMART" id="SM00028">
    <property type="entry name" value="TPR"/>
    <property type="match status" value="2"/>
</dbReference>
<dbReference type="EMBL" id="JASPKY010000038">
    <property type="protein sequence ID" value="KAK9746637.1"/>
    <property type="molecule type" value="Genomic_DNA"/>
</dbReference>
<evidence type="ECO:0000313" key="2">
    <source>
        <dbReference type="EMBL" id="KAK9746637.1"/>
    </source>
</evidence>